<dbReference type="InterPro" id="IPR008457">
    <property type="entry name" value="Cu-R_CopD_dom"/>
</dbReference>
<evidence type="ECO:0000256" key="6">
    <source>
        <dbReference type="SAM" id="Phobius"/>
    </source>
</evidence>
<organism evidence="8 9">
    <name type="scientific">Meiothermus luteus</name>
    <dbReference type="NCBI Taxonomy" id="2026184"/>
    <lineage>
        <taxon>Bacteria</taxon>
        <taxon>Thermotogati</taxon>
        <taxon>Deinococcota</taxon>
        <taxon>Deinococci</taxon>
        <taxon>Thermales</taxon>
        <taxon>Thermaceae</taxon>
        <taxon>Meiothermus</taxon>
    </lineage>
</organism>
<protein>
    <submittedName>
        <fullName evidence="8">Copper transport protein YcnJ</fullName>
    </submittedName>
</protein>
<evidence type="ECO:0000256" key="1">
    <source>
        <dbReference type="ARBA" id="ARBA00004651"/>
    </source>
</evidence>
<feature type="transmembrane region" description="Helical" evidence="6">
    <location>
        <begin position="46"/>
        <end position="69"/>
    </location>
</feature>
<gene>
    <name evidence="8" type="primary">ycnJ</name>
    <name evidence="8" type="ORF">Mlute_01399</name>
</gene>
<dbReference type="AlphaFoldDB" id="A0A399EUZ4"/>
<evidence type="ECO:0000259" key="7">
    <source>
        <dbReference type="Pfam" id="PF05425"/>
    </source>
</evidence>
<feature type="transmembrane region" description="Helical" evidence="6">
    <location>
        <begin position="250"/>
        <end position="271"/>
    </location>
</feature>
<keyword evidence="5 6" id="KW-0472">Membrane</keyword>
<comment type="subcellular location">
    <subcellularLocation>
        <location evidence="1">Cell membrane</location>
        <topology evidence="1">Multi-pass membrane protein</topology>
    </subcellularLocation>
</comment>
<feature type="transmembrane region" description="Helical" evidence="6">
    <location>
        <begin position="176"/>
        <end position="197"/>
    </location>
</feature>
<dbReference type="PANTHER" id="PTHR34820:SF4">
    <property type="entry name" value="INNER MEMBRANE PROTEIN YEBZ"/>
    <property type="match status" value="1"/>
</dbReference>
<evidence type="ECO:0000256" key="3">
    <source>
        <dbReference type="ARBA" id="ARBA00022692"/>
    </source>
</evidence>
<keyword evidence="4 6" id="KW-1133">Transmembrane helix</keyword>
<dbReference type="Proteomes" id="UP000265800">
    <property type="component" value="Unassembled WGS sequence"/>
</dbReference>
<feature type="transmembrane region" description="Helical" evidence="6">
    <location>
        <begin position="113"/>
        <end position="132"/>
    </location>
</feature>
<dbReference type="GO" id="GO:0005886">
    <property type="term" value="C:plasma membrane"/>
    <property type="evidence" value="ECO:0007669"/>
    <property type="project" value="UniProtKB-SubCell"/>
</dbReference>
<keyword evidence="3 6" id="KW-0812">Transmembrane</keyword>
<accession>A0A399EUZ4</accession>
<evidence type="ECO:0000256" key="2">
    <source>
        <dbReference type="ARBA" id="ARBA00022475"/>
    </source>
</evidence>
<dbReference type="GO" id="GO:0006825">
    <property type="term" value="P:copper ion transport"/>
    <property type="evidence" value="ECO:0007669"/>
    <property type="project" value="InterPro"/>
</dbReference>
<evidence type="ECO:0000256" key="5">
    <source>
        <dbReference type="ARBA" id="ARBA00023136"/>
    </source>
</evidence>
<feature type="transmembrane region" description="Helical" evidence="6">
    <location>
        <begin position="217"/>
        <end position="238"/>
    </location>
</feature>
<proteinExistence type="predicted"/>
<dbReference type="PANTHER" id="PTHR34820">
    <property type="entry name" value="INNER MEMBRANE PROTEIN YEBZ"/>
    <property type="match status" value="1"/>
</dbReference>
<comment type="caution">
    <text evidence="8">The sequence shown here is derived from an EMBL/GenBank/DDBJ whole genome shotgun (WGS) entry which is preliminary data.</text>
</comment>
<feature type="domain" description="Copper resistance protein D" evidence="7">
    <location>
        <begin position="174"/>
        <end position="269"/>
    </location>
</feature>
<dbReference type="RefSeq" id="WP_119360031.1">
    <property type="nucleotide sequence ID" value="NZ_QWKZ01000037.1"/>
</dbReference>
<dbReference type="OrthoDB" id="25937at2"/>
<feature type="transmembrane region" description="Helical" evidence="6">
    <location>
        <begin position="15"/>
        <end position="34"/>
    </location>
</feature>
<dbReference type="Pfam" id="PF05425">
    <property type="entry name" value="CopD"/>
    <property type="match status" value="1"/>
</dbReference>
<reference evidence="8 9" key="1">
    <citation type="submission" date="2018-08" db="EMBL/GenBank/DDBJ databases">
        <title>Meiothermus luteus KCTC 52599 genome sequencing project.</title>
        <authorList>
            <person name="Da Costa M.S."/>
            <person name="Albuquerque L."/>
            <person name="Raposo P."/>
            <person name="Froufe H.J.C."/>
            <person name="Barroso C.S."/>
            <person name="Egas C."/>
        </authorList>
    </citation>
    <scope>NUCLEOTIDE SEQUENCE [LARGE SCALE GENOMIC DNA]</scope>
    <source>
        <strain evidence="8 9">KCTC 52599</strain>
    </source>
</reference>
<evidence type="ECO:0000256" key="4">
    <source>
        <dbReference type="ARBA" id="ARBA00022989"/>
    </source>
</evidence>
<sequence length="382" mass="42279">MPHEHQGLQYVIRTALYLGVFLLLGTGVLVRYLGWKVSRPQRWWAWQVLSGGFLLAFGASLYGAYHTVWMLGDTALLGRYLWQTQQGNLILLRLLILSLLLLLSMGWFRWDRWLYPPLAVGLLLTLSLTAHAAGEGVVGVVADLLHLVLGVAWAGGLLALALLWRGAPPEANLRALRRISQVGGSLFLGMALLGGYLALVRLGDLANLWTTAYGQRLLVKLGLVALVLFLAAFNRFWLLPRWEAEGRKGLYLVGLEAFLLLGVLGATGVVAGTEPPGPTPRAPSLIRIAEGYGEGRFVGQLFSQAGVIHLYLDLRDKEGNLLPTGPALRVGLEREGLVHQEVLRPYHRSQYHLAYLAEEGGVWEVWLELPHKRLAYVLWVGR</sequence>
<name>A0A399EUZ4_9DEIN</name>
<evidence type="ECO:0000313" key="8">
    <source>
        <dbReference type="EMBL" id="RIH86031.1"/>
    </source>
</evidence>
<dbReference type="InterPro" id="IPR032694">
    <property type="entry name" value="CopC/D"/>
</dbReference>
<feature type="transmembrane region" description="Helical" evidence="6">
    <location>
        <begin position="89"/>
        <end position="108"/>
    </location>
</feature>
<evidence type="ECO:0000313" key="9">
    <source>
        <dbReference type="Proteomes" id="UP000265800"/>
    </source>
</evidence>
<dbReference type="EMBL" id="QWKZ01000037">
    <property type="protein sequence ID" value="RIH86031.1"/>
    <property type="molecule type" value="Genomic_DNA"/>
</dbReference>
<keyword evidence="9" id="KW-1185">Reference proteome</keyword>
<keyword evidence="2" id="KW-1003">Cell membrane</keyword>
<feature type="transmembrane region" description="Helical" evidence="6">
    <location>
        <begin position="144"/>
        <end position="164"/>
    </location>
</feature>